<sequence length="303" mass="34267">MTGRIFSPGKLLLTSEYFVLDGALALAVPTTPGQEFFFEEKDDAQSTVFWEALHQGEPWLSVRLNYKTWTILDTNLPQSAEFVLRLLKTVQQHSGTRFQGSASYHLKTNLQFPADFGLGSSSTLINNIAQWSDSDPYLLNTVLLHGSGYDIAVAREKRAILFQNAPELNVKPVHYSPMFKDDLLFVHINRKQDSRAGIQLYRSKEKSADLINRFSELTAEVYNSTNLPGFLHLMEEHENLVSEFIGLPKIKDRFFADYGGTVKSLGAWGGDFVLASSHGDFKSYFAQRGYQHVFTWDQLILSP</sequence>
<accession>A0A7D7LNN1</accession>
<dbReference type="RefSeq" id="WP_181886943.1">
    <property type="nucleotide sequence ID" value="NZ_CP059472.1"/>
</dbReference>
<dbReference type="InterPro" id="IPR020568">
    <property type="entry name" value="Ribosomal_Su5_D2-typ_SF"/>
</dbReference>
<dbReference type="KEGG" id="cbau:H1R16_08825"/>
<reference evidence="4" key="2">
    <citation type="submission" date="2020-07" db="EMBL/GenBank/DDBJ databases">
        <title>Flavobacterium sp. xlx-214.</title>
        <authorList>
            <person name="Yang C."/>
        </authorList>
    </citation>
    <scope>NUCLEOTIDE SEQUENCE [LARGE SCALE GENOMIC DNA]</scope>
    <source>
        <strain evidence="4">CX-624</strain>
    </source>
</reference>
<dbReference type="Proteomes" id="UP000539710">
    <property type="component" value="Unassembled WGS sequence"/>
</dbReference>
<dbReference type="InterPro" id="IPR014721">
    <property type="entry name" value="Ribsml_uS5_D2-typ_fold_subgr"/>
</dbReference>
<dbReference type="EMBL" id="CP059472">
    <property type="protein sequence ID" value="QMS97820.1"/>
    <property type="molecule type" value="Genomic_DNA"/>
</dbReference>
<organism evidence="2 3">
    <name type="scientific">Marnyiella aurantia</name>
    <dbReference type="NCBI Taxonomy" id="2758037"/>
    <lineage>
        <taxon>Bacteria</taxon>
        <taxon>Pseudomonadati</taxon>
        <taxon>Bacteroidota</taxon>
        <taxon>Flavobacteriia</taxon>
        <taxon>Flavobacteriales</taxon>
        <taxon>Weeksellaceae</taxon>
        <taxon>Marnyiella</taxon>
    </lineage>
</organism>
<keyword evidence="4" id="KW-1185">Reference proteome</keyword>
<evidence type="ECO:0000313" key="3">
    <source>
        <dbReference type="Proteomes" id="UP000515349"/>
    </source>
</evidence>
<reference evidence="2 3" key="1">
    <citation type="submission" date="2020-07" db="EMBL/GenBank/DDBJ databases">
        <title>Chryseobacterium sp.cx-624.</title>
        <authorList>
            <person name="Yang C."/>
        </authorList>
    </citation>
    <scope>NUCLEOTIDE SEQUENCE [LARGE SCALE GENOMIC DNA]</scope>
    <source>
        <strain evidence="2">Cx-624</strain>
        <strain evidence="3">cx-624</strain>
    </source>
</reference>
<dbReference type="EMBL" id="JACEUX010000002">
    <property type="protein sequence ID" value="MBA5246834.1"/>
    <property type="molecule type" value="Genomic_DNA"/>
</dbReference>
<evidence type="ECO:0000313" key="1">
    <source>
        <dbReference type="EMBL" id="MBA5246834.1"/>
    </source>
</evidence>
<reference evidence="1" key="3">
    <citation type="submission" date="2020-07" db="EMBL/GenBank/DDBJ databases">
        <authorList>
            <person name="Yang C."/>
        </authorList>
    </citation>
    <scope>NUCLEOTIDE SEQUENCE</scope>
    <source>
        <strain evidence="1">Cx-624</strain>
    </source>
</reference>
<dbReference type="AlphaFoldDB" id="A0A7D7LNN1"/>
<proteinExistence type="predicted"/>
<evidence type="ECO:0000313" key="4">
    <source>
        <dbReference type="Proteomes" id="UP000539710"/>
    </source>
</evidence>
<dbReference type="Gene3D" id="3.30.230.10">
    <property type="match status" value="1"/>
</dbReference>
<dbReference type="Proteomes" id="UP000515349">
    <property type="component" value="Chromosome"/>
</dbReference>
<dbReference type="GO" id="GO:0005840">
    <property type="term" value="C:ribosome"/>
    <property type="evidence" value="ECO:0007669"/>
    <property type="project" value="UniProtKB-KW"/>
</dbReference>
<evidence type="ECO:0000313" key="2">
    <source>
        <dbReference type="EMBL" id="QMS97820.1"/>
    </source>
</evidence>
<name>A0A7D7LNN1_9FLAO</name>
<dbReference type="InterPro" id="IPR047765">
    <property type="entry name" value="GHMP_GYDIA-like"/>
</dbReference>
<dbReference type="SUPFAM" id="SSF54211">
    <property type="entry name" value="Ribosomal protein S5 domain 2-like"/>
    <property type="match status" value="1"/>
</dbReference>
<dbReference type="NCBIfam" id="NF040656">
    <property type="entry name" value="GHMP_GYDIA"/>
    <property type="match status" value="1"/>
</dbReference>
<keyword evidence="2" id="KW-0689">Ribosomal protein</keyword>
<keyword evidence="2" id="KW-0687">Ribonucleoprotein</keyword>
<gene>
    <name evidence="2" type="ORF">H1R16_08825</name>
    <name evidence="1" type="ORF">H2507_06615</name>
</gene>
<protein>
    <submittedName>
        <fullName evidence="2">30S ribosomal protein S6</fullName>
    </submittedName>
</protein>